<evidence type="ECO:0000256" key="3">
    <source>
        <dbReference type="ARBA" id="ARBA00022833"/>
    </source>
</evidence>
<evidence type="ECO:0000256" key="1">
    <source>
        <dbReference type="ARBA" id="ARBA00022723"/>
    </source>
</evidence>
<evidence type="ECO:0000256" key="5">
    <source>
        <dbReference type="SAM" id="SignalP"/>
    </source>
</evidence>
<dbReference type="InterPro" id="IPR050731">
    <property type="entry name" value="HRD1_E3_ubiq-ligases"/>
</dbReference>
<dbReference type="OrthoDB" id="8062037at2759"/>
<dbReference type="Proteomes" id="UP000011185">
    <property type="component" value="Unassembled WGS sequence"/>
</dbReference>
<dbReference type="Gene3D" id="3.30.40.10">
    <property type="entry name" value="Zinc/RING finger domain, C3HC4 (zinc finger)"/>
    <property type="match status" value="1"/>
</dbReference>
<dbReference type="InterPro" id="IPR013083">
    <property type="entry name" value="Znf_RING/FYVE/PHD"/>
</dbReference>
<keyword evidence="3" id="KW-0862">Zinc</keyword>
<dbReference type="PROSITE" id="PS50089">
    <property type="entry name" value="ZF_RING_2"/>
    <property type="match status" value="1"/>
</dbReference>
<feature type="chain" id="PRO_5003979089" evidence="5">
    <location>
        <begin position="18"/>
        <end position="243"/>
    </location>
</feature>
<dbReference type="PANTHER" id="PTHR22763">
    <property type="entry name" value="RING ZINC FINGER PROTEIN"/>
    <property type="match status" value="1"/>
</dbReference>
<keyword evidence="8" id="KW-1185">Reference proteome</keyword>
<dbReference type="PANTHER" id="PTHR22763:SF162">
    <property type="entry name" value="TRANSMEMBRANE E3 UBIQUITIN-PROTEIN LIGASE 1"/>
    <property type="match status" value="1"/>
</dbReference>
<sequence length="243" mass="28878">VIVMNHILLIFMSLVFAERVYILDEHKPRNFVSRVRKDFYSIFAPPRRNNKYVSVHKLRSLSSGKKEFNELLLDYQIRYQILKNQSDDHPDLKDDFENYLKEIVLVFRMLYKLRTSDNYSYVKMEKLSADVKKMLESAEALFNKGIKTNRTKHEEKELVRELNVLKYDLLDVAICDEISGKRSKRYSSECPICYEDYDLVYTPCGHGYQLPCLYKWMLEKRTCPYCREKLLPDVDPADGLDIE</sequence>
<evidence type="ECO:0000256" key="2">
    <source>
        <dbReference type="ARBA" id="ARBA00022771"/>
    </source>
</evidence>
<dbReference type="VEuPathDB" id="MicrosporidiaDB:THOM_1315"/>
<dbReference type="SUPFAM" id="SSF57850">
    <property type="entry name" value="RING/U-box"/>
    <property type="match status" value="1"/>
</dbReference>
<protein>
    <submittedName>
        <fullName evidence="7">Zinc finger containing protein</fullName>
    </submittedName>
</protein>
<keyword evidence="2 4" id="KW-0863">Zinc-finger</keyword>
<dbReference type="GO" id="GO:0012505">
    <property type="term" value="C:endomembrane system"/>
    <property type="evidence" value="ECO:0007669"/>
    <property type="project" value="TreeGrafter"/>
</dbReference>
<dbReference type="EMBL" id="JH993932">
    <property type="protein sequence ID" value="ELQ75729.1"/>
    <property type="molecule type" value="Genomic_DNA"/>
</dbReference>
<feature type="non-terminal residue" evidence="7">
    <location>
        <position position="1"/>
    </location>
</feature>
<dbReference type="GO" id="GO:0008270">
    <property type="term" value="F:zinc ion binding"/>
    <property type="evidence" value="ECO:0007669"/>
    <property type="project" value="UniProtKB-KW"/>
</dbReference>
<name>L7JWE3_TRAHO</name>
<feature type="signal peptide" evidence="5">
    <location>
        <begin position="1"/>
        <end position="17"/>
    </location>
</feature>
<dbReference type="SMART" id="SM00184">
    <property type="entry name" value="RING"/>
    <property type="match status" value="1"/>
</dbReference>
<evidence type="ECO:0000313" key="8">
    <source>
        <dbReference type="Proteomes" id="UP000011185"/>
    </source>
</evidence>
<dbReference type="Pfam" id="PF13639">
    <property type="entry name" value="zf-RING_2"/>
    <property type="match status" value="1"/>
</dbReference>
<keyword evidence="5" id="KW-0732">Signal</keyword>
<dbReference type="AlphaFoldDB" id="L7JWE3"/>
<gene>
    <name evidence="7" type="ORF">THOM_1315</name>
</gene>
<evidence type="ECO:0000313" key="7">
    <source>
        <dbReference type="EMBL" id="ELQ75729.1"/>
    </source>
</evidence>
<dbReference type="STRING" id="72359.L7JWE3"/>
<dbReference type="GO" id="GO:0061630">
    <property type="term" value="F:ubiquitin protein ligase activity"/>
    <property type="evidence" value="ECO:0007669"/>
    <property type="project" value="TreeGrafter"/>
</dbReference>
<dbReference type="GO" id="GO:0043161">
    <property type="term" value="P:proteasome-mediated ubiquitin-dependent protein catabolic process"/>
    <property type="evidence" value="ECO:0007669"/>
    <property type="project" value="TreeGrafter"/>
</dbReference>
<dbReference type="OMA" id="LDYQIRY"/>
<reference evidence="7 8" key="1">
    <citation type="journal article" date="2012" name="PLoS Pathog.">
        <title>The genome of the obligate intracellular parasite Trachipleistophora hominis: new insights into microsporidian genome dynamics and reductive evolution.</title>
        <authorList>
            <person name="Heinz E."/>
            <person name="Williams T.A."/>
            <person name="Nakjang S."/>
            <person name="Noel C.J."/>
            <person name="Swan D.C."/>
            <person name="Goldberg A.V."/>
            <person name="Harris S.R."/>
            <person name="Weinmaier T."/>
            <person name="Markert S."/>
            <person name="Becher D."/>
            <person name="Bernhardt J."/>
            <person name="Dagan T."/>
            <person name="Hacker C."/>
            <person name="Lucocq J.M."/>
            <person name="Schweder T."/>
            <person name="Rattei T."/>
            <person name="Hall N."/>
            <person name="Hirt R.P."/>
            <person name="Embley T.M."/>
        </authorList>
    </citation>
    <scope>NUCLEOTIDE SEQUENCE [LARGE SCALE GENOMIC DNA]</scope>
</reference>
<feature type="domain" description="RING-type" evidence="6">
    <location>
        <begin position="190"/>
        <end position="227"/>
    </location>
</feature>
<dbReference type="InterPro" id="IPR001841">
    <property type="entry name" value="Znf_RING"/>
</dbReference>
<keyword evidence="1" id="KW-0479">Metal-binding</keyword>
<evidence type="ECO:0000256" key="4">
    <source>
        <dbReference type="PROSITE-ProRule" id="PRU00175"/>
    </source>
</evidence>
<accession>L7JWE3</accession>
<proteinExistence type="predicted"/>
<dbReference type="InParanoid" id="L7JWE3"/>
<evidence type="ECO:0000259" key="6">
    <source>
        <dbReference type="PROSITE" id="PS50089"/>
    </source>
</evidence>
<dbReference type="HOGENOM" id="CLU_1157145_0_0_1"/>
<organism evidence="7 8">
    <name type="scientific">Trachipleistophora hominis</name>
    <name type="common">Microsporidian parasite</name>
    <dbReference type="NCBI Taxonomy" id="72359"/>
    <lineage>
        <taxon>Eukaryota</taxon>
        <taxon>Fungi</taxon>
        <taxon>Fungi incertae sedis</taxon>
        <taxon>Microsporidia</taxon>
        <taxon>Pleistophoridae</taxon>
        <taxon>Trachipleistophora</taxon>
    </lineage>
</organism>